<comment type="subunit">
    <text evidence="5">Interacts with FtsZ.</text>
</comment>
<evidence type="ECO:0000256" key="3">
    <source>
        <dbReference type="ARBA" id="ARBA00023210"/>
    </source>
</evidence>
<evidence type="ECO:0000313" key="7">
    <source>
        <dbReference type="Proteomes" id="UP000003729"/>
    </source>
</evidence>
<dbReference type="GO" id="GO:0000917">
    <property type="term" value="P:division septum assembly"/>
    <property type="evidence" value="ECO:0007669"/>
    <property type="project" value="UniProtKB-KW"/>
</dbReference>
<dbReference type="NCBIfam" id="NF003655">
    <property type="entry name" value="PRK05287.1-3"/>
    <property type="match status" value="1"/>
</dbReference>
<comment type="caution">
    <text evidence="6">The sequence shown here is derived from an EMBL/GenBank/DDBJ whole genome shotgun (WGS) entry which is preliminary data.</text>
</comment>
<keyword evidence="1 5" id="KW-0963">Cytoplasm</keyword>
<protein>
    <recommendedName>
        <fullName evidence="5">Cell division protein ZapD</fullName>
    </recommendedName>
    <alternativeName>
        <fullName evidence="5">Z ring-associated protein D</fullName>
    </alternativeName>
</protein>
<dbReference type="Pfam" id="PF07072">
    <property type="entry name" value="ZapD"/>
    <property type="match status" value="1"/>
</dbReference>
<dbReference type="Proteomes" id="UP000003729">
    <property type="component" value="Unassembled WGS sequence"/>
</dbReference>
<keyword evidence="2 5" id="KW-0132">Cell division</keyword>
<dbReference type="HAMAP" id="MF_01092">
    <property type="entry name" value="ZapD"/>
    <property type="match status" value="1"/>
</dbReference>
<dbReference type="GO" id="GO:0043093">
    <property type="term" value="P:FtsZ-dependent cytokinesis"/>
    <property type="evidence" value="ECO:0007669"/>
    <property type="project" value="UniProtKB-UniRule"/>
</dbReference>
<gene>
    <name evidence="5" type="primary">zapD</name>
    <name evidence="6" type="ORF">PROVALCAL_03866</name>
</gene>
<accession>B6XKF6</accession>
<dbReference type="PANTHER" id="PTHR39455">
    <property type="entry name" value="CELL DIVISION PROTEIN ZAPD"/>
    <property type="match status" value="1"/>
</dbReference>
<dbReference type="NCBIfam" id="NF003653">
    <property type="entry name" value="PRK05287.1-1"/>
    <property type="match status" value="1"/>
</dbReference>
<comment type="similarity">
    <text evidence="5">Belongs to the ZapD family.</text>
</comment>
<evidence type="ECO:0000256" key="4">
    <source>
        <dbReference type="ARBA" id="ARBA00023306"/>
    </source>
</evidence>
<name>B6XKF6_9GAMM</name>
<dbReference type="SUPFAM" id="SSF160950">
    <property type="entry name" value="YacF-like"/>
    <property type="match status" value="1"/>
</dbReference>
<comment type="function">
    <text evidence="5">Cell division factor that enhances FtsZ-ring assembly. Directly interacts with FtsZ and promotes bundling of FtsZ protofilaments, with a reduction in FtsZ GTPase activity.</text>
</comment>
<dbReference type="GO" id="GO:0005737">
    <property type="term" value="C:cytoplasm"/>
    <property type="evidence" value="ECO:0007669"/>
    <property type="project" value="UniProtKB-SubCell"/>
</dbReference>
<evidence type="ECO:0000256" key="5">
    <source>
        <dbReference type="HAMAP-Rule" id="MF_01092"/>
    </source>
</evidence>
<proteinExistence type="inferred from homology"/>
<organism evidence="6 7">
    <name type="scientific">Providencia alcalifaciens DSM 30120</name>
    <dbReference type="NCBI Taxonomy" id="520999"/>
    <lineage>
        <taxon>Bacteria</taxon>
        <taxon>Pseudomonadati</taxon>
        <taxon>Pseudomonadota</taxon>
        <taxon>Gammaproteobacteria</taxon>
        <taxon>Enterobacterales</taxon>
        <taxon>Morganellaceae</taxon>
        <taxon>Providencia</taxon>
    </lineage>
</organism>
<dbReference type="EMBL" id="ABXW01000073">
    <property type="protein sequence ID" value="EEB44213.1"/>
    <property type="molecule type" value="Genomic_DNA"/>
</dbReference>
<evidence type="ECO:0000256" key="2">
    <source>
        <dbReference type="ARBA" id="ARBA00022618"/>
    </source>
</evidence>
<dbReference type="GO" id="GO:0032153">
    <property type="term" value="C:cell division site"/>
    <property type="evidence" value="ECO:0007669"/>
    <property type="project" value="TreeGrafter"/>
</dbReference>
<keyword evidence="4 5" id="KW-0131">Cell cycle</keyword>
<dbReference type="InterPro" id="IPR009777">
    <property type="entry name" value="ZapD"/>
</dbReference>
<keyword evidence="3 5" id="KW-0717">Septation</keyword>
<dbReference type="Gene3D" id="2.60.440.10">
    <property type="entry name" value="YacF-like domains"/>
    <property type="match status" value="1"/>
</dbReference>
<dbReference type="AlphaFoldDB" id="B6XKF6"/>
<dbReference type="InterPro" id="IPR036268">
    <property type="entry name" value="ZapD_sf"/>
</dbReference>
<dbReference type="eggNOG" id="COG4582">
    <property type="taxonomic scope" value="Bacteria"/>
</dbReference>
<comment type="subcellular location">
    <subcellularLocation>
        <location evidence="5">Cytoplasm</location>
    </subcellularLocation>
    <text evidence="5">Localizes to mid-cell in an FtsZ-dependent manner.</text>
</comment>
<reference evidence="6 7" key="1">
    <citation type="submission" date="2008-10" db="EMBL/GenBank/DDBJ databases">
        <title>Draft genome sequence of Providencia alcalifaciens (DSM 30120).</title>
        <authorList>
            <person name="Sudarsanam P."/>
            <person name="Ley R."/>
            <person name="Guruge J."/>
            <person name="Turnbaugh P.J."/>
            <person name="Mahowald M."/>
            <person name="Liep D."/>
            <person name="Gordon J."/>
        </authorList>
    </citation>
    <scope>NUCLEOTIDE SEQUENCE [LARGE SCALE GENOMIC DNA]</scope>
    <source>
        <strain evidence="6 7">DSM 30120</strain>
    </source>
</reference>
<dbReference type="InterPro" id="IPR027462">
    <property type="entry name" value="ZapD_C"/>
</dbReference>
<dbReference type="Gene3D" id="1.10.3900.10">
    <property type="entry name" value="YacF-like"/>
    <property type="match status" value="1"/>
</dbReference>
<reference evidence="6 7" key="2">
    <citation type="submission" date="2008-10" db="EMBL/GenBank/DDBJ databases">
        <authorList>
            <person name="Fulton L."/>
            <person name="Clifton S."/>
            <person name="Fulton B."/>
            <person name="Xu J."/>
            <person name="Minx P."/>
            <person name="Pepin K.H."/>
            <person name="Johnson M."/>
            <person name="Bhonagiri V."/>
            <person name="Nash W.E."/>
            <person name="Mardis E.R."/>
            <person name="Wilson R.K."/>
        </authorList>
    </citation>
    <scope>NUCLEOTIDE SEQUENCE [LARGE SCALE GENOMIC DNA]</scope>
    <source>
        <strain evidence="6 7">DSM 30120</strain>
    </source>
</reference>
<sequence length="254" mass="29247">MSMSEHIETTLVTYEYPMNEKIRSWLRLETLLMQIYEQSNITSYSSGIAFFRSVSELIEILDRGEVRSDLIKELEKQKNRLLNWIDSPNVDKTLITSFLNELTPKISSLMSAPRFGHQLRNDKIISMVRQRLSIPGGCCSFDLPTLQLWLNMPQADRDNEIKSWLNSLDPLQEALETVLLLIRQNGSFEAAESHNGFYQGSVEGKELLRIRLAPDNLIYPQISGHKTRFALRFLHIDSENGILPDVIRFQLACC</sequence>
<evidence type="ECO:0000313" key="6">
    <source>
        <dbReference type="EMBL" id="EEB44213.1"/>
    </source>
</evidence>
<evidence type="ECO:0000256" key="1">
    <source>
        <dbReference type="ARBA" id="ARBA00022490"/>
    </source>
</evidence>
<dbReference type="PANTHER" id="PTHR39455:SF1">
    <property type="entry name" value="CELL DIVISION PROTEIN ZAPD"/>
    <property type="match status" value="1"/>
</dbReference>